<sequence>MSLRLSALFRSALAVSFFASVAGPVWSGSAFAQEQRADAVRSEAWVRAHYNKYEYRIPMRDGAKLFVSVLEPQPGAFKDHGPYPFLMTRTPYSCGPYGEDHYPRAATYSDELATSGYIFVCQDVRGRYQSEGVFQEMAPHIDEKKSPKDVDPSSDMYDTVEWLLKHIPNNNGRVGITGISYPGFYTSASIIDSHPAIKAASPQAPMTDLFLAADDAYHGGGFMLAANFGFYTEFFPQKTPVFPEGERSEFAYGTNDMYEFYLHAGNLAALNAMLTKHGAESLFTDQMVHDTYDSYWQPRSLQNHMRNVKTPVMTVGGWFDAEDLTGPLMTFHAIDKFNPELGATNTVVIGPWVHGGWARSDGDRLGDVTFGAKTGEFFRKDIQFPFFEHYLKDAPSQPLPKAYVFETGTNAWRKYDQWPPKPAAAKMLYFHANGTLSFDAPTAGDWYAEGRNKKGEFGPIFPNDSDSYVSDPAHPVPYTSYTTNTVPQRYMDDDQRFASRRPDVLVYTSAPLTEDVTIAGPISPKLHISSTGTDSDFVVKLIDVYPYDYPNPEAADPAQGKRILGEAPLLIGGYQQLVRGEPFRAKFRNGLTEKPVALKPGEVTPLNFSMPDVNHTFRKGHRIMVQVQSSWFPLVDRNPQTFTDIPTARPDQFVKATETIYTGAANPSGVEVLVMPAR</sequence>
<dbReference type="InterPro" id="IPR008979">
    <property type="entry name" value="Galactose-bd-like_sf"/>
</dbReference>
<organism evidence="4 5">
    <name type="scientific">Terriglobus aquaticus</name>
    <dbReference type="NCBI Taxonomy" id="940139"/>
    <lineage>
        <taxon>Bacteria</taxon>
        <taxon>Pseudomonadati</taxon>
        <taxon>Acidobacteriota</taxon>
        <taxon>Terriglobia</taxon>
        <taxon>Terriglobales</taxon>
        <taxon>Acidobacteriaceae</taxon>
        <taxon>Terriglobus</taxon>
    </lineage>
</organism>
<reference evidence="4 5" key="1">
    <citation type="submission" date="2024-12" db="EMBL/GenBank/DDBJ databases">
        <authorList>
            <person name="Lee Y."/>
        </authorList>
    </citation>
    <scope>NUCLEOTIDE SEQUENCE [LARGE SCALE GENOMIC DNA]</scope>
    <source>
        <strain evidence="4 5">03SUJ4</strain>
    </source>
</reference>
<dbReference type="InterPro" id="IPR050585">
    <property type="entry name" value="Xaa-Pro_dipeptidyl-ppase/CocE"/>
</dbReference>
<keyword evidence="5" id="KW-1185">Reference proteome</keyword>
<dbReference type="Pfam" id="PF08530">
    <property type="entry name" value="PepX_C"/>
    <property type="match status" value="1"/>
</dbReference>
<dbReference type="SUPFAM" id="SSF53474">
    <property type="entry name" value="alpha/beta-Hydrolases"/>
    <property type="match status" value="1"/>
</dbReference>
<comment type="caution">
    <text evidence="4">The sequence shown here is derived from an EMBL/GenBank/DDBJ whole genome shotgun (WGS) entry which is preliminary data.</text>
</comment>
<accession>A0ABW9KIS6</accession>
<dbReference type="Gene3D" id="2.60.120.260">
    <property type="entry name" value="Galactose-binding domain-like"/>
    <property type="match status" value="1"/>
</dbReference>
<dbReference type="EMBL" id="JBJYXY010000001">
    <property type="protein sequence ID" value="MFN2974861.1"/>
    <property type="molecule type" value="Genomic_DNA"/>
</dbReference>
<dbReference type="InterPro" id="IPR005674">
    <property type="entry name" value="CocE/Ser_esterase"/>
</dbReference>
<dbReference type="InterPro" id="IPR029058">
    <property type="entry name" value="AB_hydrolase_fold"/>
</dbReference>
<gene>
    <name evidence="4" type="ORF">ACK2TP_03725</name>
</gene>
<evidence type="ECO:0000313" key="5">
    <source>
        <dbReference type="Proteomes" id="UP001634747"/>
    </source>
</evidence>
<feature type="domain" description="Xaa-Pro dipeptidyl-peptidase C-terminal" evidence="3">
    <location>
        <begin position="384"/>
        <end position="671"/>
    </location>
</feature>
<dbReference type="InterPro" id="IPR013736">
    <property type="entry name" value="Xaa-Pro_dipept_C"/>
</dbReference>
<dbReference type="InterPro" id="IPR000383">
    <property type="entry name" value="Xaa-Pro-like_dom"/>
</dbReference>
<dbReference type="PANTHER" id="PTHR43056">
    <property type="entry name" value="PEPTIDASE S9 PROLYL OLIGOPEPTIDASE"/>
    <property type="match status" value="1"/>
</dbReference>
<proteinExistence type="predicted"/>
<dbReference type="Gene3D" id="1.10.3020.10">
    <property type="entry name" value="alpha-amino acid ester hydrolase ( Helical cap domain)"/>
    <property type="match status" value="1"/>
</dbReference>
<feature type="signal peptide" evidence="2">
    <location>
        <begin position="1"/>
        <end position="22"/>
    </location>
</feature>
<dbReference type="RefSeq" id="WP_263413590.1">
    <property type="nucleotide sequence ID" value="NZ_BAABBH010000001.1"/>
</dbReference>
<dbReference type="PANTHER" id="PTHR43056:SF10">
    <property type="entry name" value="COCE_NOND FAMILY, PUTATIVE (AFU_ORTHOLOGUE AFUA_7G00600)-RELATED"/>
    <property type="match status" value="1"/>
</dbReference>
<dbReference type="SMART" id="SM00939">
    <property type="entry name" value="PepX_C"/>
    <property type="match status" value="1"/>
</dbReference>
<dbReference type="GO" id="GO:0016787">
    <property type="term" value="F:hydrolase activity"/>
    <property type="evidence" value="ECO:0007669"/>
    <property type="project" value="UniProtKB-KW"/>
</dbReference>
<dbReference type="NCBIfam" id="TIGR00976">
    <property type="entry name" value="CocE_NonD"/>
    <property type="match status" value="1"/>
</dbReference>
<dbReference type="Gene3D" id="3.40.50.1820">
    <property type="entry name" value="alpha/beta hydrolase"/>
    <property type="match status" value="1"/>
</dbReference>
<keyword evidence="1 4" id="KW-0378">Hydrolase</keyword>
<evidence type="ECO:0000259" key="3">
    <source>
        <dbReference type="SMART" id="SM00939"/>
    </source>
</evidence>
<dbReference type="SUPFAM" id="SSF49785">
    <property type="entry name" value="Galactose-binding domain-like"/>
    <property type="match status" value="1"/>
</dbReference>
<dbReference type="Proteomes" id="UP001634747">
    <property type="component" value="Unassembled WGS sequence"/>
</dbReference>
<evidence type="ECO:0000256" key="1">
    <source>
        <dbReference type="ARBA" id="ARBA00022801"/>
    </source>
</evidence>
<keyword evidence="2" id="KW-0732">Signal</keyword>
<evidence type="ECO:0000256" key="2">
    <source>
        <dbReference type="SAM" id="SignalP"/>
    </source>
</evidence>
<protein>
    <submittedName>
        <fullName evidence="4">CocE/NonD family hydrolase</fullName>
    </submittedName>
</protein>
<feature type="chain" id="PRO_5047032434" evidence="2">
    <location>
        <begin position="23"/>
        <end position="678"/>
    </location>
</feature>
<dbReference type="Pfam" id="PF02129">
    <property type="entry name" value="Peptidase_S15"/>
    <property type="match status" value="1"/>
</dbReference>
<evidence type="ECO:0000313" key="4">
    <source>
        <dbReference type="EMBL" id="MFN2974861.1"/>
    </source>
</evidence>
<name>A0ABW9KIS6_9BACT</name>